<evidence type="ECO:0000313" key="1">
    <source>
        <dbReference type="EMBL" id="KAK9321523.1"/>
    </source>
</evidence>
<keyword evidence="2" id="KW-1185">Reference proteome</keyword>
<evidence type="ECO:0000313" key="2">
    <source>
        <dbReference type="Proteomes" id="UP001489719"/>
    </source>
</evidence>
<dbReference type="Proteomes" id="UP001489719">
    <property type="component" value="Unassembled WGS sequence"/>
</dbReference>
<organism evidence="1 2">
    <name type="scientific">Lipomyces orientalis</name>
    <dbReference type="NCBI Taxonomy" id="1233043"/>
    <lineage>
        <taxon>Eukaryota</taxon>
        <taxon>Fungi</taxon>
        <taxon>Dikarya</taxon>
        <taxon>Ascomycota</taxon>
        <taxon>Saccharomycotina</taxon>
        <taxon>Lipomycetes</taxon>
        <taxon>Lipomycetales</taxon>
        <taxon>Lipomycetaceae</taxon>
        <taxon>Lipomyces</taxon>
    </lineage>
</organism>
<comment type="caution">
    <text evidence="1">The sequence shown here is derived from an EMBL/GenBank/DDBJ whole genome shotgun (WGS) entry which is preliminary data.</text>
</comment>
<protein>
    <submittedName>
        <fullName evidence="1">Uncharacterized protein</fullName>
    </submittedName>
</protein>
<name>A0ACC3TK09_9ASCO</name>
<gene>
    <name evidence="1" type="ORF">V1517DRAFT_170841</name>
</gene>
<sequence>MQRRPQKCRTEMSAALRNGVLRLQSLAGYMTSRYHHDQDGFKHRDGSRCDPLTTQGKAYRTRYWNDTMFDALDMIRSVARKYELTGAECKLRCMVHHSKLKRERGDAVIIGASTHLEENLVDLEKGPYLMKFWRHWIRRG</sequence>
<reference evidence="2" key="1">
    <citation type="journal article" date="2024" name="Front. Bioeng. Biotechnol.">
        <title>Genome-scale model development and genomic sequencing of the oleaginous clade Lipomyces.</title>
        <authorList>
            <person name="Czajka J.J."/>
            <person name="Han Y."/>
            <person name="Kim J."/>
            <person name="Mondo S.J."/>
            <person name="Hofstad B.A."/>
            <person name="Robles A."/>
            <person name="Haridas S."/>
            <person name="Riley R."/>
            <person name="LaButti K."/>
            <person name="Pangilinan J."/>
            <person name="Andreopoulos W."/>
            <person name="Lipzen A."/>
            <person name="Yan J."/>
            <person name="Wang M."/>
            <person name="Ng V."/>
            <person name="Grigoriev I.V."/>
            <person name="Spatafora J.W."/>
            <person name="Magnuson J.K."/>
            <person name="Baker S.E."/>
            <person name="Pomraning K.R."/>
        </authorList>
    </citation>
    <scope>NUCLEOTIDE SEQUENCE [LARGE SCALE GENOMIC DNA]</scope>
    <source>
        <strain evidence="2">CBS 10300</strain>
    </source>
</reference>
<dbReference type="EMBL" id="MU970096">
    <property type="protein sequence ID" value="KAK9321523.1"/>
    <property type="molecule type" value="Genomic_DNA"/>
</dbReference>
<accession>A0ACC3TK09</accession>
<proteinExistence type="predicted"/>